<dbReference type="EC" id="4.2.1.11" evidence="3 10"/>
<dbReference type="SUPFAM" id="SSF54826">
    <property type="entry name" value="Enolase N-terminal domain-like"/>
    <property type="match status" value="1"/>
</dbReference>
<evidence type="ECO:0000256" key="2">
    <source>
        <dbReference type="ARBA" id="ARBA00009604"/>
    </source>
</evidence>
<dbReference type="SFLD" id="SFLDS00001">
    <property type="entry name" value="Enolase"/>
    <property type="match status" value="1"/>
</dbReference>
<organism evidence="16 17">
    <name type="scientific">SAR86 cluster bacterium</name>
    <dbReference type="NCBI Taxonomy" id="2030880"/>
    <lineage>
        <taxon>Bacteria</taxon>
        <taxon>Pseudomonadati</taxon>
        <taxon>Pseudomonadota</taxon>
        <taxon>Gammaproteobacteria</taxon>
        <taxon>SAR86 cluster</taxon>
    </lineage>
</organism>
<evidence type="ECO:0000256" key="6">
    <source>
        <dbReference type="ARBA" id="ARBA00022842"/>
    </source>
</evidence>
<keyword evidence="8 10" id="KW-0456">Lyase</keyword>
<dbReference type="SMART" id="SM01193">
    <property type="entry name" value="Enolase_N"/>
    <property type="match status" value="1"/>
</dbReference>
<dbReference type="NCBIfam" id="TIGR01060">
    <property type="entry name" value="eno"/>
    <property type="match status" value="1"/>
</dbReference>
<keyword evidence="10" id="KW-0963">Cytoplasm</keyword>
<name>A0A368BTF3_9GAMM</name>
<evidence type="ECO:0000313" key="16">
    <source>
        <dbReference type="EMBL" id="RCL40092.1"/>
    </source>
</evidence>
<dbReference type="Proteomes" id="UP000253307">
    <property type="component" value="Unassembled WGS sequence"/>
</dbReference>
<evidence type="ECO:0000256" key="10">
    <source>
        <dbReference type="HAMAP-Rule" id="MF_00318"/>
    </source>
</evidence>
<sequence length="430" mass="46054">MANITSVKAIQILDSRGLPTVSCRVETDDGLSAISKVPSGASTGEREALELRDGGNEYLGKGVLKAVKNINTKLADVLIGMDARNQFEIDQALIDLDGTPAKKNLGANAILAASIATLRSGAKSAKLPLYEHVNNLYCSEFKANKQLSLPVPMLNIINGGEHANNNIDIQEFMVMPIGAGSFNECMQWAIEIYGALKSLLASKGLSTAVGDEGGFAPDLKSNQEAIELILKSIEDCGLEAGKDIVLALDCAASEFFTDGKYVLKGENKSLDSNGFVDYLKSLVSSYPIRSIEDGMDENDFDGWSMLTNELANSIQIVGDDLFVTNVKDLQHGIDKSLANSILIKLNQIGTVSETLGAINLASQNNYSAVISHRSGETEDNTIADICVGVSAGQIKTGAPCRSDRTSKYNRLLWIESDLGNSVSYANELFL</sequence>
<accession>A0A368BTF3</accession>
<dbReference type="PANTHER" id="PTHR11902">
    <property type="entry name" value="ENOLASE"/>
    <property type="match status" value="1"/>
</dbReference>
<evidence type="ECO:0000256" key="1">
    <source>
        <dbReference type="ARBA" id="ARBA00005031"/>
    </source>
</evidence>
<protein>
    <recommendedName>
        <fullName evidence="4 10">Enolase</fullName>
        <ecNumber evidence="3 10">4.2.1.11</ecNumber>
    </recommendedName>
    <alternativeName>
        <fullName evidence="10">2-phospho-D-glycerate hydro-lyase</fullName>
    </alternativeName>
    <alternativeName>
        <fullName evidence="10">2-phosphoglycerate dehydratase</fullName>
    </alternativeName>
</protein>
<feature type="binding site" evidence="10">
    <location>
        <position position="373"/>
    </location>
    <ligand>
        <name>(2R)-2-phosphoglycerate</name>
        <dbReference type="ChEBI" id="CHEBI:58289"/>
    </ligand>
</feature>
<dbReference type="PIRSF" id="PIRSF001400">
    <property type="entry name" value="Enolase"/>
    <property type="match status" value="1"/>
</dbReference>
<evidence type="ECO:0000256" key="3">
    <source>
        <dbReference type="ARBA" id="ARBA00012058"/>
    </source>
</evidence>
<evidence type="ECO:0000256" key="5">
    <source>
        <dbReference type="ARBA" id="ARBA00022525"/>
    </source>
</evidence>
<proteinExistence type="inferred from homology"/>
<dbReference type="PRINTS" id="PR00148">
    <property type="entry name" value="ENOLASE"/>
</dbReference>
<comment type="subunit">
    <text evidence="10">Component of the RNA degradosome, a multiprotein complex involved in RNA processing and mRNA degradation.</text>
</comment>
<dbReference type="SFLD" id="SFLDG00178">
    <property type="entry name" value="enolase"/>
    <property type="match status" value="1"/>
</dbReference>
<evidence type="ECO:0000259" key="14">
    <source>
        <dbReference type="SMART" id="SM01192"/>
    </source>
</evidence>
<keyword evidence="10 13" id="KW-0479">Metal-binding</keyword>
<feature type="active site" description="Proton acceptor" evidence="10 11">
    <location>
        <position position="344"/>
    </location>
</feature>
<dbReference type="InterPro" id="IPR000941">
    <property type="entry name" value="Enolase"/>
</dbReference>
<feature type="binding site" evidence="10">
    <location>
        <position position="344"/>
    </location>
    <ligand>
        <name>(2R)-2-phosphoglycerate</name>
        <dbReference type="ChEBI" id="CHEBI:58289"/>
    </ligand>
</feature>
<comment type="caution">
    <text evidence="16">The sequence shown here is derived from an EMBL/GenBank/DDBJ whole genome shotgun (WGS) entry which is preliminary data.</text>
</comment>
<comment type="subcellular location">
    <subcellularLocation>
        <location evidence="10">Cytoplasm</location>
    </subcellularLocation>
    <subcellularLocation>
        <location evidence="10">Secreted</location>
    </subcellularLocation>
    <subcellularLocation>
        <location evidence="10">Cell surface</location>
    </subcellularLocation>
    <text evidence="10">Fractions of enolase are present in both the cytoplasm and on the cell surface.</text>
</comment>
<reference evidence="16 17" key="1">
    <citation type="journal article" date="2018" name="Microbiome">
        <title>Fine metagenomic profile of the Mediterranean stratified and mixed water columns revealed by assembly and recruitment.</title>
        <authorList>
            <person name="Haro-Moreno J.M."/>
            <person name="Lopez-Perez M."/>
            <person name="De La Torre J.R."/>
            <person name="Picazo A."/>
            <person name="Camacho A."/>
            <person name="Rodriguez-Valera F."/>
        </authorList>
    </citation>
    <scope>NUCLEOTIDE SEQUENCE [LARGE SCALE GENOMIC DNA]</scope>
    <source>
        <strain evidence="16">MED-G82</strain>
    </source>
</reference>
<dbReference type="PANTHER" id="PTHR11902:SF1">
    <property type="entry name" value="ENOLASE"/>
    <property type="match status" value="1"/>
</dbReference>
<dbReference type="InterPro" id="IPR020809">
    <property type="entry name" value="Enolase_CS"/>
</dbReference>
<dbReference type="GO" id="GO:0009986">
    <property type="term" value="C:cell surface"/>
    <property type="evidence" value="ECO:0007669"/>
    <property type="project" value="UniProtKB-SubCell"/>
</dbReference>
<feature type="binding site" evidence="12">
    <location>
        <position position="292"/>
    </location>
    <ligand>
        <name>substrate</name>
    </ligand>
</feature>
<evidence type="ECO:0000256" key="9">
    <source>
        <dbReference type="ARBA" id="ARBA00045763"/>
    </source>
</evidence>
<dbReference type="PROSITE" id="PS00164">
    <property type="entry name" value="ENOLASE"/>
    <property type="match status" value="1"/>
</dbReference>
<feature type="binding site" evidence="10 13">
    <location>
        <position position="249"/>
    </location>
    <ligand>
        <name>Mg(2+)</name>
        <dbReference type="ChEBI" id="CHEBI:18420"/>
    </ligand>
</feature>
<dbReference type="GO" id="GO:0000015">
    <property type="term" value="C:phosphopyruvate hydratase complex"/>
    <property type="evidence" value="ECO:0007669"/>
    <property type="project" value="InterPro"/>
</dbReference>
<comment type="catalytic activity">
    <reaction evidence="10">
        <text>(2R)-2-phosphoglycerate = phosphoenolpyruvate + H2O</text>
        <dbReference type="Rhea" id="RHEA:10164"/>
        <dbReference type="ChEBI" id="CHEBI:15377"/>
        <dbReference type="ChEBI" id="CHEBI:58289"/>
        <dbReference type="ChEBI" id="CHEBI:58702"/>
        <dbReference type="EC" id="4.2.1.11"/>
    </reaction>
</comment>
<dbReference type="InterPro" id="IPR020810">
    <property type="entry name" value="Enolase_C"/>
</dbReference>
<dbReference type="AlphaFoldDB" id="A0A368BTF3"/>
<feature type="binding site" evidence="10 13">
    <location>
        <position position="292"/>
    </location>
    <ligand>
        <name>Mg(2+)</name>
        <dbReference type="ChEBI" id="CHEBI:18420"/>
    </ligand>
</feature>
<evidence type="ECO:0000256" key="11">
    <source>
        <dbReference type="PIRSR" id="PIRSR001400-1"/>
    </source>
</evidence>
<comment type="pathway">
    <text evidence="1 10">Carbohydrate degradation; glycolysis; pyruvate from D-glyceraldehyde 3-phosphate: step 4/5.</text>
</comment>
<feature type="binding site" evidence="12">
    <location>
        <position position="162"/>
    </location>
    <ligand>
        <name>substrate</name>
    </ligand>
</feature>
<dbReference type="Gene3D" id="3.20.20.120">
    <property type="entry name" value="Enolase-like C-terminal domain"/>
    <property type="match status" value="1"/>
</dbReference>
<dbReference type="CDD" id="cd03313">
    <property type="entry name" value="enolase"/>
    <property type="match status" value="1"/>
</dbReference>
<dbReference type="GO" id="GO:0000287">
    <property type="term" value="F:magnesium ion binding"/>
    <property type="evidence" value="ECO:0007669"/>
    <property type="project" value="UniProtKB-UniRule"/>
</dbReference>
<feature type="binding site" evidence="10">
    <location>
        <position position="395"/>
    </location>
    <ligand>
        <name>(2R)-2-phosphoglycerate</name>
        <dbReference type="ChEBI" id="CHEBI:58289"/>
    </ligand>
</feature>
<feature type="binding site" evidence="10">
    <location>
        <position position="170"/>
    </location>
    <ligand>
        <name>(2R)-2-phosphoglycerate</name>
        <dbReference type="ChEBI" id="CHEBI:58289"/>
    </ligand>
</feature>
<feature type="binding site" evidence="12">
    <location>
        <position position="171"/>
    </location>
    <ligand>
        <name>substrate</name>
    </ligand>
</feature>
<dbReference type="GO" id="GO:0006096">
    <property type="term" value="P:glycolytic process"/>
    <property type="evidence" value="ECO:0007669"/>
    <property type="project" value="UniProtKB-UniRule"/>
</dbReference>
<feature type="domain" description="Enolase N-terminal" evidence="15">
    <location>
        <begin position="4"/>
        <end position="133"/>
    </location>
</feature>
<keyword evidence="6 10" id="KW-0460">Magnesium</keyword>
<keyword evidence="7 10" id="KW-0324">Glycolysis</keyword>
<dbReference type="GO" id="GO:0005576">
    <property type="term" value="C:extracellular region"/>
    <property type="evidence" value="ECO:0007669"/>
    <property type="project" value="UniProtKB-SubCell"/>
</dbReference>
<evidence type="ECO:0000256" key="7">
    <source>
        <dbReference type="ARBA" id="ARBA00023152"/>
    </source>
</evidence>
<dbReference type="Gene3D" id="3.30.390.10">
    <property type="entry name" value="Enolase-like, N-terminal domain"/>
    <property type="match status" value="1"/>
</dbReference>
<evidence type="ECO:0000313" key="17">
    <source>
        <dbReference type="Proteomes" id="UP000253307"/>
    </source>
</evidence>
<dbReference type="SMART" id="SM01192">
    <property type="entry name" value="Enolase_C"/>
    <property type="match status" value="1"/>
</dbReference>
<dbReference type="HAMAP" id="MF_00318">
    <property type="entry name" value="Enolase"/>
    <property type="match status" value="1"/>
</dbReference>
<dbReference type="Pfam" id="PF03952">
    <property type="entry name" value="Enolase_N"/>
    <property type="match status" value="1"/>
</dbReference>
<dbReference type="UniPathway" id="UPA00109">
    <property type="reaction ID" value="UER00187"/>
</dbReference>
<evidence type="ECO:0000256" key="12">
    <source>
        <dbReference type="PIRSR" id="PIRSR001400-2"/>
    </source>
</evidence>
<dbReference type="EMBL" id="QOPE01000031">
    <property type="protein sequence ID" value="RCL40092.1"/>
    <property type="molecule type" value="Genomic_DNA"/>
</dbReference>
<dbReference type="InterPro" id="IPR036849">
    <property type="entry name" value="Enolase-like_C_sf"/>
</dbReference>
<comment type="cofactor">
    <cofactor evidence="13">
        <name>Mg(2+)</name>
        <dbReference type="ChEBI" id="CHEBI:18420"/>
    </cofactor>
    <text evidence="13">Mg(2+) is required for catalysis and for stabilizing the dimer.</text>
</comment>
<feature type="active site" description="Proton donor" evidence="10 11">
    <location>
        <position position="212"/>
    </location>
</feature>
<comment type="cofactor">
    <cofactor evidence="10">
        <name>Mg(2+)</name>
        <dbReference type="ChEBI" id="CHEBI:18420"/>
    </cofactor>
    <text evidence="10">Binds a second Mg(2+) ion via substrate during catalysis.</text>
</comment>
<dbReference type="InterPro" id="IPR020811">
    <property type="entry name" value="Enolase_N"/>
</dbReference>
<gene>
    <name evidence="10" type="primary">eno</name>
    <name evidence="16" type="ORF">DBW96_03860</name>
</gene>
<evidence type="ECO:0000256" key="4">
    <source>
        <dbReference type="ARBA" id="ARBA00017068"/>
    </source>
</evidence>
<evidence type="ECO:0000256" key="8">
    <source>
        <dbReference type="ARBA" id="ARBA00023239"/>
    </source>
</evidence>
<dbReference type="GO" id="GO:0004634">
    <property type="term" value="F:phosphopyruvate hydratase activity"/>
    <property type="evidence" value="ECO:0007669"/>
    <property type="project" value="UniProtKB-UniRule"/>
</dbReference>
<keyword evidence="5 10" id="KW-0964">Secreted</keyword>
<feature type="binding site" evidence="12">
    <location>
        <begin position="371"/>
        <end position="374"/>
    </location>
    <ligand>
        <name>substrate</name>
    </ligand>
</feature>
<feature type="binding site" evidence="10 13">
    <location>
        <position position="319"/>
    </location>
    <ligand>
        <name>Mg(2+)</name>
        <dbReference type="ChEBI" id="CHEBI:18420"/>
    </ligand>
</feature>
<dbReference type="SUPFAM" id="SSF51604">
    <property type="entry name" value="Enolase C-terminal domain-like"/>
    <property type="match status" value="1"/>
</dbReference>
<feature type="binding site" evidence="12">
    <location>
        <position position="395"/>
    </location>
    <ligand>
        <name>substrate</name>
    </ligand>
</feature>
<evidence type="ECO:0000259" key="15">
    <source>
        <dbReference type="SMART" id="SM01193"/>
    </source>
</evidence>
<dbReference type="InterPro" id="IPR029017">
    <property type="entry name" value="Enolase-like_N"/>
</dbReference>
<feature type="binding site" evidence="10">
    <location>
        <position position="374"/>
    </location>
    <ligand>
        <name>(2R)-2-phosphoglycerate</name>
        <dbReference type="ChEBI" id="CHEBI:58289"/>
    </ligand>
</feature>
<feature type="binding site" evidence="12">
    <location>
        <position position="319"/>
    </location>
    <ligand>
        <name>substrate</name>
    </ligand>
</feature>
<comment type="function">
    <text evidence="9 10">Catalyzes the reversible conversion of 2-phosphoglycerate (2-PG) into phosphoenolpyruvate (PEP). It is essential for the degradation of carbohydrates via glycolysis.</text>
</comment>
<dbReference type="Pfam" id="PF00113">
    <property type="entry name" value="Enolase_C"/>
    <property type="match status" value="1"/>
</dbReference>
<comment type="similarity">
    <text evidence="2 10">Belongs to the enolase family.</text>
</comment>
<evidence type="ECO:0000256" key="13">
    <source>
        <dbReference type="PIRSR" id="PIRSR001400-3"/>
    </source>
</evidence>
<dbReference type="SFLD" id="SFLDF00002">
    <property type="entry name" value="enolase"/>
    <property type="match status" value="1"/>
</dbReference>
<keyword evidence="16" id="KW-0670">Pyruvate</keyword>
<feature type="domain" description="Enolase C-terminal TIM barrel" evidence="14">
    <location>
        <begin position="146"/>
        <end position="430"/>
    </location>
</feature>